<proteinExistence type="predicted"/>
<protein>
    <recommendedName>
        <fullName evidence="3">Phage tail protein</fullName>
    </recommendedName>
</protein>
<evidence type="ECO:0008006" key="3">
    <source>
        <dbReference type="Google" id="ProtNLM"/>
    </source>
</evidence>
<accession>A0A926RU73</accession>
<comment type="caution">
    <text evidence="1">The sequence shown here is derived from an EMBL/GenBank/DDBJ whole genome shotgun (WGS) entry which is preliminary data.</text>
</comment>
<evidence type="ECO:0000313" key="1">
    <source>
        <dbReference type="EMBL" id="MBD1372583.1"/>
    </source>
</evidence>
<keyword evidence="2" id="KW-1185">Reference proteome</keyword>
<name>A0A926RU73_9BACL</name>
<dbReference type="RefSeq" id="WP_191142027.1">
    <property type="nucleotide sequence ID" value="NZ_JACXAH010000011.1"/>
</dbReference>
<evidence type="ECO:0000313" key="2">
    <source>
        <dbReference type="Proteomes" id="UP000661691"/>
    </source>
</evidence>
<organism evidence="1 2">
    <name type="scientific">Polycladospora coralii</name>
    <dbReference type="NCBI Taxonomy" id="2771432"/>
    <lineage>
        <taxon>Bacteria</taxon>
        <taxon>Bacillati</taxon>
        <taxon>Bacillota</taxon>
        <taxon>Bacilli</taxon>
        <taxon>Bacillales</taxon>
        <taxon>Thermoactinomycetaceae</taxon>
        <taxon>Polycladospora</taxon>
    </lineage>
</organism>
<reference evidence="1" key="1">
    <citation type="submission" date="2020-09" db="EMBL/GenBank/DDBJ databases">
        <title>A novel bacterium of genus Hazenella, isolated from South China Sea.</title>
        <authorList>
            <person name="Huang H."/>
            <person name="Mo K."/>
            <person name="Hu Y."/>
        </authorList>
    </citation>
    <scope>NUCLEOTIDE SEQUENCE</scope>
    <source>
        <strain evidence="1">IB182357</strain>
    </source>
</reference>
<gene>
    <name evidence="1" type="ORF">IC620_09475</name>
</gene>
<sequence length="175" mass="19953">MKYLPTFLKREETSADHDAFIGALTDALAQVARDTAQLEQELLFSTATGSWLEQWADWFGVYRSRAESDESLRQRIIACLIEERITIPALEAMTKRILGADTQVHIREPYEEVFRLDDSLLDEHRFGDATYYRIGVVDIAVDRSPTPEWLALLGLIKGAGIQIYTREMARTNNSN</sequence>
<dbReference type="AlphaFoldDB" id="A0A926RU73"/>
<dbReference type="Proteomes" id="UP000661691">
    <property type="component" value="Unassembled WGS sequence"/>
</dbReference>
<dbReference type="EMBL" id="JACXAH010000011">
    <property type="protein sequence ID" value="MBD1372583.1"/>
    <property type="molecule type" value="Genomic_DNA"/>
</dbReference>